<organism evidence="1">
    <name type="scientific">Anguilla anguilla</name>
    <name type="common">European freshwater eel</name>
    <name type="synonym">Muraena anguilla</name>
    <dbReference type="NCBI Taxonomy" id="7936"/>
    <lineage>
        <taxon>Eukaryota</taxon>
        <taxon>Metazoa</taxon>
        <taxon>Chordata</taxon>
        <taxon>Craniata</taxon>
        <taxon>Vertebrata</taxon>
        <taxon>Euteleostomi</taxon>
        <taxon>Actinopterygii</taxon>
        <taxon>Neopterygii</taxon>
        <taxon>Teleostei</taxon>
        <taxon>Anguilliformes</taxon>
        <taxon>Anguillidae</taxon>
        <taxon>Anguilla</taxon>
    </lineage>
</organism>
<sequence length="26" mass="2615">MMSSTSSLSFATISGALPSSIKVKAI</sequence>
<protein>
    <submittedName>
        <fullName evidence="1">Uncharacterized protein</fullName>
    </submittedName>
</protein>
<evidence type="ECO:0000313" key="1">
    <source>
        <dbReference type="EMBL" id="JAI06658.1"/>
    </source>
</evidence>
<reference evidence="1" key="2">
    <citation type="journal article" date="2015" name="Fish Shellfish Immunol.">
        <title>Early steps in the European eel (Anguilla anguilla)-Vibrio vulnificus interaction in the gills: Role of the RtxA13 toxin.</title>
        <authorList>
            <person name="Callol A."/>
            <person name="Pajuelo D."/>
            <person name="Ebbesson L."/>
            <person name="Teles M."/>
            <person name="MacKenzie S."/>
            <person name="Amaro C."/>
        </authorList>
    </citation>
    <scope>NUCLEOTIDE SEQUENCE</scope>
</reference>
<dbReference type="EMBL" id="GBXM01001920">
    <property type="protein sequence ID" value="JAI06658.1"/>
    <property type="molecule type" value="Transcribed_RNA"/>
</dbReference>
<dbReference type="AlphaFoldDB" id="A0A0E9XV89"/>
<accession>A0A0E9XV89</accession>
<name>A0A0E9XV89_ANGAN</name>
<proteinExistence type="predicted"/>
<reference evidence="1" key="1">
    <citation type="submission" date="2014-11" db="EMBL/GenBank/DDBJ databases">
        <authorList>
            <person name="Amaro Gonzalez C."/>
        </authorList>
    </citation>
    <scope>NUCLEOTIDE SEQUENCE</scope>
</reference>